<evidence type="ECO:0000313" key="2">
    <source>
        <dbReference type="EMBL" id="PFU99475.1"/>
    </source>
</evidence>
<reference evidence="2 3" key="1">
    <citation type="submission" date="2017-09" db="EMBL/GenBank/DDBJ databases">
        <title>Large-scale bioinformatics analysis of Bacillus genomes uncovers conserved roles of natural products in bacterial physiology.</title>
        <authorList>
            <consortium name="Agbiome Team Llc"/>
            <person name="Bleich R.M."/>
            <person name="Grubbs K.J."/>
            <person name="Santa Maria K.C."/>
            <person name="Allen S.E."/>
            <person name="Farag S."/>
            <person name="Shank E.A."/>
            <person name="Bowers A."/>
        </authorList>
    </citation>
    <scope>NUCLEOTIDE SEQUENCE [LARGE SCALE GENOMIC DNA]</scope>
    <source>
        <strain evidence="2 3">AFS060282</strain>
    </source>
</reference>
<name>A0A9X7B568_BACCE</name>
<dbReference type="AlphaFoldDB" id="A0A9X7B568"/>
<organism evidence="2 3">
    <name type="scientific">Bacillus cereus</name>
    <dbReference type="NCBI Taxonomy" id="1396"/>
    <lineage>
        <taxon>Bacteria</taxon>
        <taxon>Bacillati</taxon>
        <taxon>Bacillota</taxon>
        <taxon>Bacilli</taxon>
        <taxon>Bacillales</taxon>
        <taxon>Bacillaceae</taxon>
        <taxon>Bacillus</taxon>
        <taxon>Bacillus cereus group</taxon>
    </lineage>
</organism>
<comment type="caution">
    <text evidence="2">The sequence shown here is derived from an EMBL/GenBank/DDBJ whole genome shotgun (WGS) entry which is preliminary data.</text>
</comment>
<accession>A0A9X7B568</accession>
<proteinExistence type="predicted"/>
<evidence type="ECO:0000313" key="3">
    <source>
        <dbReference type="Proteomes" id="UP000226257"/>
    </source>
</evidence>
<protein>
    <submittedName>
        <fullName evidence="2">Uncharacterized protein</fullName>
    </submittedName>
</protein>
<keyword evidence="1" id="KW-1133">Transmembrane helix</keyword>
<dbReference type="RefSeq" id="WP_088361437.1">
    <property type="nucleotide sequence ID" value="NZ_JACVOC010000073.1"/>
</dbReference>
<sequence length="68" mass="7648">MKFLLNVVKIFCFLIGNAFLIGIVGVGIYMDFIQEFSFSFSRINSNITVSTTYFFPRVVLFGSACESS</sequence>
<keyword evidence="1" id="KW-0812">Transmembrane</keyword>
<keyword evidence="1" id="KW-0472">Membrane</keyword>
<evidence type="ECO:0000256" key="1">
    <source>
        <dbReference type="SAM" id="Phobius"/>
    </source>
</evidence>
<dbReference type="EMBL" id="NVDQ01000090">
    <property type="protein sequence ID" value="PFU99475.1"/>
    <property type="molecule type" value="Genomic_DNA"/>
</dbReference>
<feature type="transmembrane region" description="Helical" evidence="1">
    <location>
        <begin position="7"/>
        <end position="30"/>
    </location>
</feature>
<gene>
    <name evidence="2" type="ORF">COK98_32200</name>
</gene>
<dbReference type="Proteomes" id="UP000226257">
    <property type="component" value="Unassembled WGS sequence"/>
</dbReference>